<feature type="domain" description="Aminoglycoside phosphotransferase" evidence="1">
    <location>
        <begin position="171"/>
        <end position="262"/>
    </location>
</feature>
<proteinExistence type="predicted"/>
<dbReference type="EMBL" id="MLQL01000023">
    <property type="protein sequence ID" value="OQE17777.1"/>
    <property type="molecule type" value="Genomic_DNA"/>
</dbReference>
<dbReference type="Gene3D" id="3.90.1200.10">
    <property type="match status" value="1"/>
</dbReference>
<evidence type="ECO:0000259" key="1">
    <source>
        <dbReference type="Pfam" id="PF01636"/>
    </source>
</evidence>
<comment type="caution">
    <text evidence="2">The sequence shown here is derived from an EMBL/GenBank/DDBJ whole genome shotgun (WGS) entry which is preliminary data.</text>
</comment>
<protein>
    <recommendedName>
        <fullName evidence="1">Aminoglycoside phosphotransferase domain-containing protein</fullName>
    </recommendedName>
</protein>
<evidence type="ECO:0000313" key="3">
    <source>
        <dbReference type="Proteomes" id="UP000191342"/>
    </source>
</evidence>
<dbReference type="Proteomes" id="UP000191342">
    <property type="component" value="Unassembled WGS sequence"/>
</dbReference>
<name>A0A1V6SUT5_9EURO</name>
<dbReference type="OrthoDB" id="5598852at2759"/>
<gene>
    <name evidence="2" type="ORF">PENFLA_c023G08327</name>
</gene>
<evidence type="ECO:0000313" key="2">
    <source>
        <dbReference type="EMBL" id="OQE17777.1"/>
    </source>
</evidence>
<dbReference type="InterPro" id="IPR011009">
    <property type="entry name" value="Kinase-like_dom_sf"/>
</dbReference>
<dbReference type="InterPro" id="IPR002575">
    <property type="entry name" value="Aminoglycoside_PTrfase"/>
</dbReference>
<accession>A0A1V6SUT5</accession>
<sequence length="342" mass="37821">MPDTLPFSISRLKECVATGLQCSPASISLIRQPTIEGDDHMIFLIDSKPDYIIRVTKPREDGSRSYNGQEMQARDIALRRLVQDEYRARGLDERIIPCSIATWKLSDDGNYAASLETKLQGLGLHRAPVSELTVQGLGSFLSVLKCVNIEGLEEKLGIKIPLIPFPNLKLLRESAIEAWARLVERGQVSVKDIGNQSPINGLLERKTTMLEKIQHLSPEYRLALVHNDIKGEHILICPQSGRITGILDWADAGIGNAVVDIAGKTGGFKYVPGDRYGQWEYQGDGFDGFLACPYNNGIYQVFVNSPDAKPRQGVKSDTCVPFTAGAFEYRLPANVTAAAWEY</sequence>
<dbReference type="AlphaFoldDB" id="A0A1V6SUT5"/>
<dbReference type="Pfam" id="PF01636">
    <property type="entry name" value="APH"/>
    <property type="match status" value="1"/>
</dbReference>
<organism evidence="2 3">
    <name type="scientific">Penicillium flavigenum</name>
    <dbReference type="NCBI Taxonomy" id="254877"/>
    <lineage>
        <taxon>Eukaryota</taxon>
        <taxon>Fungi</taxon>
        <taxon>Dikarya</taxon>
        <taxon>Ascomycota</taxon>
        <taxon>Pezizomycotina</taxon>
        <taxon>Eurotiomycetes</taxon>
        <taxon>Eurotiomycetidae</taxon>
        <taxon>Eurotiales</taxon>
        <taxon>Aspergillaceae</taxon>
        <taxon>Penicillium</taxon>
    </lineage>
</organism>
<reference evidence="3" key="1">
    <citation type="journal article" date="2017" name="Nat. Microbiol.">
        <title>Global analysis of biosynthetic gene clusters reveals vast potential of secondary metabolite production in Penicillium species.</title>
        <authorList>
            <person name="Nielsen J.C."/>
            <person name="Grijseels S."/>
            <person name="Prigent S."/>
            <person name="Ji B."/>
            <person name="Dainat J."/>
            <person name="Nielsen K.F."/>
            <person name="Frisvad J.C."/>
            <person name="Workman M."/>
            <person name="Nielsen J."/>
        </authorList>
    </citation>
    <scope>NUCLEOTIDE SEQUENCE [LARGE SCALE GENOMIC DNA]</scope>
    <source>
        <strain evidence="3">IBT 14082</strain>
    </source>
</reference>
<keyword evidence="3" id="KW-1185">Reference proteome</keyword>
<dbReference type="SUPFAM" id="SSF56112">
    <property type="entry name" value="Protein kinase-like (PK-like)"/>
    <property type="match status" value="2"/>
</dbReference>